<keyword evidence="2" id="KW-0805">Transcription regulation</keyword>
<dbReference type="SUPFAM" id="SSF46785">
    <property type="entry name" value="Winged helix' DNA-binding domain"/>
    <property type="match status" value="1"/>
</dbReference>
<keyword evidence="3" id="KW-0238">DNA-binding</keyword>
<comment type="caution">
    <text evidence="6">The sequence shown here is derived from an EMBL/GenBank/DDBJ whole genome shotgun (WGS) entry which is preliminary data.</text>
</comment>
<evidence type="ECO:0000256" key="2">
    <source>
        <dbReference type="ARBA" id="ARBA00023015"/>
    </source>
</evidence>
<dbReference type="InterPro" id="IPR000524">
    <property type="entry name" value="Tscrpt_reg_HTH_GntR"/>
</dbReference>
<dbReference type="AlphaFoldDB" id="A0A6L3XU23"/>
<dbReference type="PRINTS" id="PR00035">
    <property type="entry name" value="HTHGNTR"/>
</dbReference>
<dbReference type="InterPro" id="IPR036390">
    <property type="entry name" value="WH_DNA-bd_sf"/>
</dbReference>
<organism evidence="6 7">
    <name type="scientific">Enterobacter hormaechei</name>
    <dbReference type="NCBI Taxonomy" id="158836"/>
    <lineage>
        <taxon>Bacteria</taxon>
        <taxon>Pseudomonadati</taxon>
        <taxon>Pseudomonadota</taxon>
        <taxon>Gammaproteobacteria</taxon>
        <taxon>Enterobacterales</taxon>
        <taxon>Enterobacteriaceae</taxon>
        <taxon>Enterobacter</taxon>
        <taxon>Enterobacter cloacae complex</taxon>
    </lineage>
</organism>
<proteinExistence type="predicted"/>
<dbReference type="GO" id="GO:0003677">
    <property type="term" value="F:DNA binding"/>
    <property type="evidence" value="ECO:0007669"/>
    <property type="project" value="UniProtKB-KW"/>
</dbReference>
<evidence type="ECO:0000313" key="6">
    <source>
        <dbReference type="EMBL" id="KAB2516737.1"/>
    </source>
</evidence>
<accession>A0A6L3XU23</accession>
<dbReference type="Proteomes" id="UP000476281">
    <property type="component" value="Unassembled WGS sequence"/>
</dbReference>
<evidence type="ECO:0000256" key="1">
    <source>
        <dbReference type="ARBA" id="ARBA00022898"/>
    </source>
</evidence>
<sequence>MNIPGDELYTLLHAALKKRGEETLQRALYLALREAIVCGRLRSGSHLPGSRTLAQQISVSRNTVNAALDQLTLEG</sequence>
<dbReference type="PANTHER" id="PTHR46577:SF1">
    <property type="entry name" value="HTH-TYPE TRANSCRIPTIONAL REGULATORY PROTEIN GABR"/>
    <property type="match status" value="1"/>
</dbReference>
<keyword evidence="4" id="KW-0804">Transcription</keyword>
<evidence type="ECO:0000256" key="4">
    <source>
        <dbReference type="ARBA" id="ARBA00023163"/>
    </source>
</evidence>
<dbReference type="GO" id="GO:0003700">
    <property type="term" value="F:DNA-binding transcription factor activity"/>
    <property type="evidence" value="ECO:0007669"/>
    <property type="project" value="InterPro"/>
</dbReference>
<dbReference type="InterPro" id="IPR036388">
    <property type="entry name" value="WH-like_DNA-bd_sf"/>
</dbReference>
<dbReference type="InterPro" id="IPR051446">
    <property type="entry name" value="HTH_trans_reg/aminotransferase"/>
</dbReference>
<dbReference type="EMBL" id="WBSZ01000564">
    <property type="protein sequence ID" value="KAB2516737.1"/>
    <property type="molecule type" value="Genomic_DNA"/>
</dbReference>
<gene>
    <name evidence="6" type="ORF">F9C29_16175</name>
</gene>
<protein>
    <submittedName>
        <fullName evidence="6">GntR family transcriptional regulator</fullName>
    </submittedName>
</protein>
<name>A0A6L3XU23_9ENTR</name>
<dbReference type="PROSITE" id="PS50949">
    <property type="entry name" value="HTH_GNTR"/>
    <property type="match status" value="1"/>
</dbReference>
<dbReference type="Pfam" id="PF00392">
    <property type="entry name" value="GntR"/>
    <property type="match status" value="1"/>
</dbReference>
<evidence type="ECO:0000259" key="5">
    <source>
        <dbReference type="PROSITE" id="PS50949"/>
    </source>
</evidence>
<dbReference type="PANTHER" id="PTHR46577">
    <property type="entry name" value="HTH-TYPE TRANSCRIPTIONAL REGULATORY PROTEIN GABR"/>
    <property type="match status" value="1"/>
</dbReference>
<reference evidence="6 7" key="1">
    <citation type="submission" date="2019-09" db="EMBL/GenBank/DDBJ databases">
        <title>Reversal of blaTEM antimicrobial resistance by CRISPR-Cas9 in clinical E. coli and other Enterobacteriaceae strains.</title>
        <authorList>
            <person name="Tagliaferri T."/>
            <person name="Guimaraes N."/>
            <person name="Pereira M."/>
            <person name="Felicori L."/>
            <person name="Horz H.-P."/>
            <person name="Santos S."/>
            <person name="Mendes T."/>
        </authorList>
    </citation>
    <scope>NUCLEOTIDE SEQUENCE [LARGE SCALE GENOMIC DNA]</scope>
    <source>
        <strain evidence="6 7">E2_blaTEM_MG</strain>
    </source>
</reference>
<feature type="non-terminal residue" evidence="6">
    <location>
        <position position="75"/>
    </location>
</feature>
<keyword evidence="1" id="KW-0663">Pyridoxal phosphate</keyword>
<evidence type="ECO:0000313" key="7">
    <source>
        <dbReference type="Proteomes" id="UP000476281"/>
    </source>
</evidence>
<evidence type="ECO:0000256" key="3">
    <source>
        <dbReference type="ARBA" id="ARBA00023125"/>
    </source>
</evidence>
<feature type="domain" description="HTH gntR-type" evidence="5">
    <location>
        <begin position="22"/>
        <end position="75"/>
    </location>
</feature>
<dbReference type="Gene3D" id="1.10.10.10">
    <property type="entry name" value="Winged helix-like DNA-binding domain superfamily/Winged helix DNA-binding domain"/>
    <property type="match status" value="1"/>
</dbReference>